<reference evidence="5" key="1">
    <citation type="journal article" date="2023" name="PeerJ">
        <title>Selection and evaluation of lactic acid bacteria from chicken feces in Thailand as potential probiotics.</title>
        <authorList>
            <person name="Khurajog B."/>
            <person name="Disastra Y."/>
            <person name="Lawwyne L.D."/>
            <person name="Sirichokchatchawan W."/>
            <person name="Niyomtham W."/>
            <person name="Yindee J."/>
            <person name="Hampson D.J."/>
            <person name="Prapasarakul N."/>
        </authorList>
    </citation>
    <scope>NUCLEOTIDE SEQUENCE</scope>
    <source>
        <strain evidence="5">BF14</strain>
    </source>
</reference>
<dbReference type="CDD" id="cd07377">
    <property type="entry name" value="WHTH_GntR"/>
    <property type="match status" value="1"/>
</dbReference>
<keyword evidence="3" id="KW-0804">Transcription</keyword>
<dbReference type="Proteomes" id="UP001280415">
    <property type="component" value="Unassembled WGS sequence"/>
</dbReference>
<evidence type="ECO:0000259" key="4">
    <source>
        <dbReference type="PROSITE" id="PS50949"/>
    </source>
</evidence>
<reference evidence="5" key="2">
    <citation type="submission" date="2023-10" db="EMBL/GenBank/DDBJ databases">
        <authorList>
            <person name="Khurajog B."/>
        </authorList>
    </citation>
    <scope>NUCLEOTIDE SEQUENCE</scope>
    <source>
        <strain evidence="5">BF14</strain>
    </source>
</reference>
<dbReference type="GO" id="GO:0003700">
    <property type="term" value="F:DNA-binding transcription factor activity"/>
    <property type="evidence" value="ECO:0007669"/>
    <property type="project" value="InterPro"/>
</dbReference>
<gene>
    <name evidence="5" type="ORF">R0H03_08300</name>
</gene>
<evidence type="ECO:0000256" key="3">
    <source>
        <dbReference type="ARBA" id="ARBA00023163"/>
    </source>
</evidence>
<dbReference type="SMART" id="SM00866">
    <property type="entry name" value="UTRA"/>
    <property type="match status" value="1"/>
</dbReference>
<comment type="caution">
    <text evidence="5">The sequence shown here is derived from an EMBL/GenBank/DDBJ whole genome shotgun (WGS) entry which is preliminary data.</text>
</comment>
<dbReference type="Pfam" id="PF07702">
    <property type="entry name" value="UTRA"/>
    <property type="match status" value="1"/>
</dbReference>
<dbReference type="RefSeq" id="WP_317052388.1">
    <property type="nucleotide sequence ID" value="NZ_CP140878.1"/>
</dbReference>
<evidence type="ECO:0000313" key="5">
    <source>
        <dbReference type="EMBL" id="MDV2911862.1"/>
    </source>
</evidence>
<keyword evidence="2" id="KW-0238">DNA-binding</keyword>
<dbReference type="PRINTS" id="PR00035">
    <property type="entry name" value="HTHGNTR"/>
</dbReference>
<dbReference type="Gene3D" id="1.10.10.10">
    <property type="entry name" value="Winged helix-like DNA-binding domain superfamily/Winged helix DNA-binding domain"/>
    <property type="match status" value="1"/>
</dbReference>
<evidence type="ECO:0000256" key="1">
    <source>
        <dbReference type="ARBA" id="ARBA00023015"/>
    </source>
</evidence>
<dbReference type="InterPro" id="IPR028978">
    <property type="entry name" value="Chorismate_lyase_/UTRA_dom_sf"/>
</dbReference>
<dbReference type="PANTHER" id="PTHR44846">
    <property type="entry name" value="MANNOSYL-D-GLYCERATE TRANSPORT/METABOLISM SYSTEM REPRESSOR MNGR-RELATED"/>
    <property type="match status" value="1"/>
</dbReference>
<proteinExistence type="predicted"/>
<dbReference type="PANTHER" id="PTHR44846:SF17">
    <property type="entry name" value="GNTR-FAMILY TRANSCRIPTIONAL REGULATOR"/>
    <property type="match status" value="1"/>
</dbReference>
<evidence type="ECO:0000313" key="6">
    <source>
        <dbReference type="Proteomes" id="UP001280415"/>
    </source>
</evidence>
<dbReference type="Gene3D" id="3.40.1410.10">
    <property type="entry name" value="Chorismate lyase-like"/>
    <property type="match status" value="1"/>
</dbReference>
<dbReference type="PROSITE" id="PS50949">
    <property type="entry name" value="HTH_GNTR"/>
    <property type="match status" value="1"/>
</dbReference>
<dbReference type="InterPro" id="IPR050679">
    <property type="entry name" value="Bact_HTH_transcr_reg"/>
</dbReference>
<accession>A0AAW8YNZ2</accession>
<dbReference type="InterPro" id="IPR036390">
    <property type="entry name" value="WH_DNA-bd_sf"/>
</dbReference>
<dbReference type="GO" id="GO:0045892">
    <property type="term" value="P:negative regulation of DNA-templated transcription"/>
    <property type="evidence" value="ECO:0007669"/>
    <property type="project" value="TreeGrafter"/>
</dbReference>
<dbReference type="GO" id="GO:0003677">
    <property type="term" value="F:DNA binding"/>
    <property type="evidence" value="ECO:0007669"/>
    <property type="project" value="UniProtKB-KW"/>
</dbReference>
<dbReference type="AlphaFoldDB" id="A0AAW8YNZ2"/>
<dbReference type="Pfam" id="PF00392">
    <property type="entry name" value="GntR"/>
    <property type="match status" value="1"/>
</dbReference>
<dbReference type="InterPro" id="IPR000524">
    <property type="entry name" value="Tscrpt_reg_HTH_GntR"/>
</dbReference>
<feature type="domain" description="HTH gntR-type" evidence="4">
    <location>
        <begin position="5"/>
        <end position="72"/>
    </location>
</feature>
<dbReference type="SUPFAM" id="SSF64288">
    <property type="entry name" value="Chorismate lyase-like"/>
    <property type="match status" value="1"/>
</dbReference>
<evidence type="ECO:0000256" key="2">
    <source>
        <dbReference type="ARBA" id="ARBA00023125"/>
    </source>
</evidence>
<dbReference type="SUPFAM" id="SSF46785">
    <property type="entry name" value="Winged helix' DNA-binding domain"/>
    <property type="match status" value="1"/>
</dbReference>
<name>A0AAW8YNZ2_PEDAC</name>
<organism evidence="5 6">
    <name type="scientific">Pediococcus acidilactici</name>
    <dbReference type="NCBI Taxonomy" id="1254"/>
    <lineage>
        <taxon>Bacteria</taxon>
        <taxon>Bacillati</taxon>
        <taxon>Bacillota</taxon>
        <taxon>Bacilli</taxon>
        <taxon>Lactobacillales</taxon>
        <taxon>Lactobacillaceae</taxon>
        <taxon>Pediococcus</taxon>
        <taxon>Pediococcus acidilactici group</taxon>
    </lineage>
</organism>
<dbReference type="InterPro" id="IPR036388">
    <property type="entry name" value="WH-like_DNA-bd_sf"/>
</dbReference>
<dbReference type="SMART" id="SM00345">
    <property type="entry name" value="HTH_GNTR"/>
    <property type="match status" value="1"/>
</dbReference>
<dbReference type="EMBL" id="JAWJAX010000010">
    <property type="protein sequence ID" value="MDV2911862.1"/>
    <property type="molecule type" value="Genomic_DNA"/>
</dbReference>
<sequence length="241" mass="28228">MEYKDISSSTVTEELLREMIMELKDGDQLPSQRELVEKLQVSRNAVKYALARLQKEGDIRVKNRQGIRVNKKIDVNLLGMRPLSSELGESNEQIQQLSAKVINTPNSLESFFESTTKRTLELKRLRLYKNQPFSFEIAYLDAQRFEKLVDFDFNNYSLYKALKENYGVQPTYGYETITCVLADESLRRTLQVEEGKPLYQVDSFNYEENDVPVEHTVQYLIGSNFKYHFKAKNIFDYQEDL</sequence>
<keyword evidence="1" id="KW-0805">Transcription regulation</keyword>
<dbReference type="InterPro" id="IPR011663">
    <property type="entry name" value="UTRA"/>
</dbReference>
<protein>
    <submittedName>
        <fullName evidence="5">GntR family transcriptional regulator</fullName>
    </submittedName>
</protein>